<dbReference type="NCBIfam" id="NF002204">
    <property type="entry name" value="PRK01077.1"/>
    <property type="match status" value="1"/>
</dbReference>
<protein>
    <recommendedName>
        <fullName evidence="7">Cobyrinate a,c-diamide synthase</fullName>
        <ecNumber evidence="7">6.3.5.11</ecNumber>
    </recommendedName>
    <alternativeName>
        <fullName evidence="7">Cobyrinic acid a,c-diamide synthetase</fullName>
    </alternativeName>
</protein>
<evidence type="ECO:0000256" key="8">
    <source>
        <dbReference type="SAM" id="MobiDB-lite"/>
    </source>
</evidence>
<keyword evidence="5 7" id="KW-0460">Magnesium</keyword>
<comment type="cofactor">
    <cofactor evidence="1 7">
        <name>Mg(2+)</name>
        <dbReference type="ChEBI" id="CHEBI:18420"/>
    </cofactor>
</comment>
<comment type="caution">
    <text evidence="11">The sequence shown here is derived from an EMBL/GenBank/DDBJ whole genome shotgun (WGS) entry which is preliminary data.</text>
</comment>
<dbReference type="InterPro" id="IPR011698">
    <property type="entry name" value="GATase_3"/>
</dbReference>
<dbReference type="Pfam" id="PF07685">
    <property type="entry name" value="GATase_3"/>
    <property type="match status" value="1"/>
</dbReference>
<dbReference type="SUPFAM" id="SSF52317">
    <property type="entry name" value="Class I glutamine amidotransferase-like"/>
    <property type="match status" value="1"/>
</dbReference>
<dbReference type="PROSITE" id="PS51274">
    <property type="entry name" value="GATASE_COBBQ"/>
    <property type="match status" value="1"/>
</dbReference>
<dbReference type="SUPFAM" id="SSF52540">
    <property type="entry name" value="P-loop containing nucleoside triphosphate hydrolases"/>
    <property type="match status" value="1"/>
</dbReference>
<evidence type="ECO:0000256" key="1">
    <source>
        <dbReference type="ARBA" id="ARBA00001946"/>
    </source>
</evidence>
<comment type="similarity">
    <text evidence="7">Belongs to the CobB/CbiA family.</text>
</comment>
<feature type="active site" description="Nucleophile" evidence="7">
    <location>
        <position position="352"/>
    </location>
</feature>
<feature type="region of interest" description="Disordered" evidence="8">
    <location>
        <begin position="239"/>
        <end position="260"/>
    </location>
</feature>
<evidence type="ECO:0000259" key="10">
    <source>
        <dbReference type="Pfam" id="PF07685"/>
    </source>
</evidence>
<evidence type="ECO:0000259" key="9">
    <source>
        <dbReference type="Pfam" id="PF01656"/>
    </source>
</evidence>
<dbReference type="Gene3D" id="3.40.50.300">
    <property type="entry name" value="P-loop containing nucleotide triphosphate hydrolases"/>
    <property type="match status" value="1"/>
</dbReference>
<dbReference type="CDD" id="cd03130">
    <property type="entry name" value="GATase1_CobB"/>
    <property type="match status" value="1"/>
</dbReference>
<comment type="catalytic activity">
    <reaction evidence="7">
        <text>cob(II)yrinate + 2 L-glutamine + 2 ATP + 2 H2O = cob(II)yrinate a,c diamide + 2 L-glutamate + 2 ADP + 2 phosphate + 2 H(+)</text>
        <dbReference type="Rhea" id="RHEA:26289"/>
        <dbReference type="ChEBI" id="CHEBI:15377"/>
        <dbReference type="ChEBI" id="CHEBI:15378"/>
        <dbReference type="ChEBI" id="CHEBI:29985"/>
        <dbReference type="ChEBI" id="CHEBI:30616"/>
        <dbReference type="ChEBI" id="CHEBI:43474"/>
        <dbReference type="ChEBI" id="CHEBI:58359"/>
        <dbReference type="ChEBI" id="CHEBI:58537"/>
        <dbReference type="ChEBI" id="CHEBI:58894"/>
        <dbReference type="ChEBI" id="CHEBI:456216"/>
        <dbReference type="EC" id="6.3.5.11"/>
    </reaction>
</comment>
<gene>
    <name evidence="7" type="primary">cbiA</name>
    <name evidence="11" type="ORF">LKD70_10980</name>
</gene>
<evidence type="ECO:0000313" key="12">
    <source>
        <dbReference type="Proteomes" id="UP001198151"/>
    </source>
</evidence>
<dbReference type="HAMAP" id="MF_00027">
    <property type="entry name" value="CobB_CbiA"/>
    <property type="match status" value="1"/>
</dbReference>
<comment type="pathway">
    <text evidence="7">Cofactor biosynthesis; adenosylcobalamin biosynthesis; cob(II)yrinate a,c-diamide from sirohydrochlorin (anaerobic route): step 10/10.</text>
</comment>
<dbReference type="Proteomes" id="UP001198151">
    <property type="component" value="Unassembled WGS sequence"/>
</dbReference>
<dbReference type="EMBL" id="JAJEQX010000019">
    <property type="protein sequence ID" value="MCC2254935.1"/>
    <property type="molecule type" value="Genomic_DNA"/>
</dbReference>
<evidence type="ECO:0000256" key="5">
    <source>
        <dbReference type="ARBA" id="ARBA00022842"/>
    </source>
</evidence>
<organism evidence="11 12">
    <name type="scientific">Ruminococcus turbiniformis</name>
    <dbReference type="NCBI Taxonomy" id="2881258"/>
    <lineage>
        <taxon>Bacteria</taxon>
        <taxon>Bacillati</taxon>
        <taxon>Bacillota</taxon>
        <taxon>Clostridia</taxon>
        <taxon>Eubacteriales</taxon>
        <taxon>Oscillospiraceae</taxon>
        <taxon>Ruminococcus</taxon>
    </lineage>
</organism>
<proteinExistence type="inferred from homology"/>
<evidence type="ECO:0000256" key="6">
    <source>
        <dbReference type="ARBA" id="ARBA00022962"/>
    </source>
</evidence>
<keyword evidence="7" id="KW-0169">Cobalamin biosynthesis</keyword>
<dbReference type="InterPro" id="IPR004484">
    <property type="entry name" value="CbiA/CobB_synth"/>
</dbReference>
<dbReference type="InterPro" id="IPR029062">
    <property type="entry name" value="Class_I_gatase-like"/>
</dbReference>
<evidence type="ECO:0000256" key="7">
    <source>
        <dbReference type="HAMAP-Rule" id="MF_00027"/>
    </source>
</evidence>
<dbReference type="NCBIfam" id="TIGR00379">
    <property type="entry name" value="cobB"/>
    <property type="match status" value="1"/>
</dbReference>
<sequence length="484" mass="53408">MSSPGFMIAAPASGSGKTAAACALMSAFLSRGLKVRGLKCGPDYIDPMFHREVLGVESRNLDLFFSSPEELAYTYRRHVQGADIAVTEGVMGYYDGMSVDTDRGSSYDVARTLGLPVILVLPCRGAALSLAASVSGMCGFRKDSNIRGILLNRVSGMLYPRLKTMLEEELKRMGYEIPVLGYLPEDGAFALESRHLGLVTPAEIRDLREQMERAGEILSRTVDLDRLLQCAREGKAEQTARAKQSVQTARAKQSAQENSEGRRNEIMVRVAVARDEAFCFYYPDNLELLERCGCEPVFFSPLRDEKLPDGVCGLILGGGYPELYAERLSENGSLLADIRKKADSGMPCLAECGGFMYLHEELEDGDGNRYPMAGLIKGRAYPAGRLVRFGYISVSAVQESGMQETPWLLPGEKIRGHEFHYWDSTDSGGDCLAVKPDGRRQWKCIHVKKNLFAGYPHLYLPSLPAFAERFAESCAQWNEKKGGI</sequence>
<feature type="site" description="Increases nucleophilicity of active site Cys" evidence="7">
    <location>
        <position position="457"/>
    </location>
</feature>
<evidence type="ECO:0000256" key="3">
    <source>
        <dbReference type="ARBA" id="ARBA00022741"/>
    </source>
</evidence>
<keyword evidence="4 7" id="KW-0067">ATP-binding</keyword>
<feature type="domain" description="CobB/CobQ-like glutamine amidotransferase" evidence="10">
    <location>
        <begin position="269"/>
        <end position="460"/>
    </location>
</feature>
<reference evidence="11 12" key="1">
    <citation type="submission" date="2021-10" db="EMBL/GenBank/DDBJ databases">
        <title>Anaerobic single-cell dispensing facilitates the cultivation of human gut bacteria.</title>
        <authorList>
            <person name="Afrizal A."/>
        </authorList>
    </citation>
    <scope>NUCLEOTIDE SEQUENCE [LARGE SCALE GENOMIC DNA]</scope>
    <source>
        <strain evidence="11 12">CLA-AA-H200</strain>
    </source>
</reference>
<dbReference type="InterPro" id="IPR027417">
    <property type="entry name" value="P-loop_NTPase"/>
</dbReference>
<evidence type="ECO:0000256" key="2">
    <source>
        <dbReference type="ARBA" id="ARBA00022598"/>
    </source>
</evidence>
<accession>A0ABS8FY03</accession>
<evidence type="ECO:0000313" key="11">
    <source>
        <dbReference type="EMBL" id="MCC2254935.1"/>
    </source>
</evidence>
<keyword evidence="3 7" id="KW-0547">Nucleotide-binding</keyword>
<feature type="compositionally biased region" description="Polar residues" evidence="8">
    <location>
        <begin position="241"/>
        <end position="258"/>
    </location>
</feature>
<comment type="function">
    <text evidence="7">Catalyzes the ATP-dependent amidation of the two carboxylate groups at positions a and c of cobyrinate, using either L-glutamine or ammonia as the nitrogen source.</text>
</comment>
<dbReference type="PANTHER" id="PTHR43873:SF1">
    <property type="entry name" value="COBYRINATE A,C-DIAMIDE SYNTHASE"/>
    <property type="match status" value="1"/>
</dbReference>
<keyword evidence="2 7" id="KW-0436">Ligase</keyword>
<dbReference type="CDD" id="cd05388">
    <property type="entry name" value="CobB_N"/>
    <property type="match status" value="1"/>
</dbReference>
<dbReference type="RefSeq" id="WP_227708076.1">
    <property type="nucleotide sequence ID" value="NZ_JAJEQX010000019.1"/>
</dbReference>
<dbReference type="InterPro" id="IPR002586">
    <property type="entry name" value="CobQ/CobB/MinD/ParA_Nub-bd_dom"/>
</dbReference>
<name>A0ABS8FY03_9FIRM</name>
<dbReference type="PANTHER" id="PTHR43873">
    <property type="entry name" value="COBYRINATE A,C-DIAMIDE SYNTHASE"/>
    <property type="match status" value="1"/>
</dbReference>
<feature type="domain" description="CobQ/CobB/MinD/ParA nucleotide binding" evidence="9">
    <location>
        <begin position="7"/>
        <end position="195"/>
    </location>
</feature>
<dbReference type="EC" id="6.3.5.11" evidence="7"/>
<dbReference type="Pfam" id="PF01656">
    <property type="entry name" value="CbiA"/>
    <property type="match status" value="1"/>
</dbReference>
<comment type="miscellaneous">
    <text evidence="7">The a and c carboxylates of cobyrinate are activated for nucleophilic attack via formation of a phosphorylated intermediate by ATP. CbiA catalyzes first the amidation of the c-carboxylate, and then that of the a-carboxylate.</text>
</comment>
<keyword evidence="6 7" id="KW-0315">Glutamine amidotransferase</keyword>
<keyword evidence="12" id="KW-1185">Reference proteome</keyword>
<dbReference type="Gene3D" id="3.40.50.880">
    <property type="match status" value="1"/>
</dbReference>
<evidence type="ECO:0000256" key="4">
    <source>
        <dbReference type="ARBA" id="ARBA00022840"/>
    </source>
</evidence>
<comment type="domain">
    <text evidence="7">Comprises of two domains. The C-terminal domain contains the binding site for glutamine and catalyzes the hydrolysis of this substrate to glutamate and ammonia. The N-terminal domain is anticipated to bind ATP and cobyrinate and catalyzes the ultimate synthesis of the diamide product. The ammonia produced via the glutaminase domain is probably translocated to the adjacent domain via a molecular tunnel, where it reacts with an activated intermediate.</text>
</comment>